<dbReference type="InterPro" id="IPR006643">
    <property type="entry name" value="Zasp-like_motif"/>
</dbReference>
<dbReference type="OrthoDB" id="445995at2759"/>
<dbReference type="SMART" id="SM00735">
    <property type="entry name" value="ZM"/>
    <property type="match status" value="1"/>
</dbReference>
<proteinExistence type="predicted"/>
<evidence type="ECO:0000259" key="1">
    <source>
        <dbReference type="SMART" id="SM00735"/>
    </source>
</evidence>
<dbReference type="AlphaFoldDB" id="A0A7R8YRT3"/>
<reference evidence="2 3" key="1">
    <citation type="submission" date="2020-11" db="EMBL/GenBank/DDBJ databases">
        <authorList>
            <person name="Wallbank WR R."/>
            <person name="Pardo Diaz C."/>
            <person name="Kozak K."/>
            <person name="Martin S."/>
            <person name="Jiggins C."/>
            <person name="Moest M."/>
            <person name="Warren A I."/>
            <person name="Generalovic N T."/>
            <person name="Byers J.R.P. K."/>
            <person name="Montejo-Kovacevich G."/>
            <person name="Yen C E."/>
        </authorList>
    </citation>
    <scope>NUCLEOTIDE SEQUENCE [LARGE SCALE GENOMIC DNA]</scope>
</reference>
<dbReference type="Pfam" id="PF15936">
    <property type="entry name" value="DUF4749"/>
    <property type="match status" value="1"/>
</dbReference>
<dbReference type="FunCoup" id="A0A7R8YRT3">
    <property type="interactions" value="7"/>
</dbReference>
<name>A0A7R8YRT3_HERIL</name>
<accession>A0A7R8YRT3</accession>
<dbReference type="InterPro" id="IPR031847">
    <property type="entry name" value="PDLI1-4/Zasp-like_mid"/>
</dbReference>
<sequence length="238" mass="26651">MPTYLQFKNGTPHYVRDNAEVNEPLQYQPYRTTPLILPGAKVKKDVMPTESYLRHHPNPAVRAAPSHDYHDVLMKQKVADSVLHRVVGEDAASGKVAHRQFNSPIGLYSDSNIENTIRQTVPLQGSPCPSPITRTLPSKIEGYKRTVVYDPSKSETYRAVQEEGYGDRVTEIPVPVQTKVFHPNRMVPGKKPVSPRPIPHPNSGIYSHVNTMGHNATDIPQSGSFKRLMYSVLGETDY</sequence>
<keyword evidence="3" id="KW-1185">Reference proteome</keyword>
<dbReference type="EMBL" id="LR899010">
    <property type="protein sequence ID" value="CAD7083196.1"/>
    <property type="molecule type" value="Genomic_DNA"/>
</dbReference>
<feature type="domain" description="Zasp-like motif" evidence="1">
    <location>
        <begin position="95"/>
        <end position="120"/>
    </location>
</feature>
<dbReference type="InParanoid" id="A0A7R8YRT3"/>
<protein>
    <recommendedName>
        <fullName evidence="1">Zasp-like motif domain-containing protein</fullName>
    </recommendedName>
</protein>
<dbReference type="Proteomes" id="UP000594454">
    <property type="component" value="Chromosome 2"/>
</dbReference>
<evidence type="ECO:0000313" key="2">
    <source>
        <dbReference type="EMBL" id="CAD7083196.1"/>
    </source>
</evidence>
<evidence type="ECO:0000313" key="3">
    <source>
        <dbReference type="Proteomes" id="UP000594454"/>
    </source>
</evidence>
<organism evidence="2 3">
    <name type="scientific">Hermetia illucens</name>
    <name type="common">Black soldier fly</name>
    <dbReference type="NCBI Taxonomy" id="343691"/>
    <lineage>
        <taxon>Eukaryota</taxon>
        <taxon>Metazoa</taxon>
        <taxon>Ecdysozoa</taxon>
        <taxon>Arthropoda</taxon>
        <taxon>Hexapoda</taxon>
        <taxon>Insecta</taxon>
        <taxon>Pterygota</taxon>
        <taxon>Neoptera</taxon>
        <taxon>Endopterygota</taxon>
        <taxon>Diptera</taxon>
        <taxon>Brachycera</taxon>
        <taxon>Stratiomyomorpha</taxon>
        <taxon>Stratiomyidae</taxon>
        <taxon>Hermetiinae</taxon>
        <taxon>Hermetia</taxon>
    </lineage>
</organism>
<gene>
    <name evidence="2" type="ORF">HERILL_LOCUS6172</name>
</gene>